<proteinExistence type="predicted"/>
<name>A0ABV2T2B7_9BACT</name>
<comment type="caution">
    <text evidence="1">The sequence shown here is derived from an EMBL/GenBank/DDBJ whole genome shotgun (WGS) entry which is preliminary data.</text>
</comment>
<evidence type="ECO:0000313" key="2">
    <source>
        <dbReference type="Proteomes" id="UP001549749"/>
    </source>
</evidence>
<keyword evidence="2" id="KW-1185">Reference proteome</keyword>
<evidence type="ECO:0000313" key="1">
    <source>
        <dbReference type="EMBL" id="MET6997171.1"/>
    </source>
</evidence>
<organism evidence="1 2">
    <name type="scientific">Chitinophaga defluvii</name>
    <dbReference type="NCBI Taxonomy" id="3163343"/>
    <lineage>
        <taxon>Bacteria</taxon>
        <taxon>Pseudomonadati</taxon>
        <taxon>Bacteroidota</taxon>
        <taxon>Chitinophagia</taxon>
        <taxon>Chitinophagales</taxon>
        <taxon>Chitinophagaceae</taxon>
        <taxon>Chitinophaga</taxon>
    </lineage>
</organism>
<dbReference type="EMBL" id="JBEXAC010000001">
    <property type="protein sequence ID" value="MET6997171.1"/>
    <property type="molecule type" value="Genomic_DNA"/>
</dbReference>
<dbReference type="Proteomes" id="UP001549749">
    <property type="component" value="Unassembled WGS sequence"/>
</dbReference>
<gene>
    <name evidence="1" type="ORF">ABR189_07310</name>
</gene>
<dbReference type="RefSeq" id="WP_354659810.1">
    <property type="nucleotide sequence ID" value="NZ_JBEXAC010000001.1"/>
</dbReference>
<reference evidence="1 2" key="1">
    <citation type="submission" date="2024-06" db="EMBL/GenBank/DDBJ databases">
        <title>Chitinophaga defluvii sp. nov., isolated from municipal sewage.</title>
        <authorList>
            <person name="Zhang L."/>
        </authorList>
    </citation>
    <scope>NUCLEOTIDE SEQUENCE [LARGE SCALE GENOMIC DNA]</scope>
    <source>
        <strain evidence="1 2">H8</strain>
    </source>
</reference>
<protein>
    <submittedName>
        <fullName evidence="1">Uncharacterized protein</fullName>
    </submittedName>
</protein>
<accession>A0ABV2T2B7</accession>
<sequence length="43" mass="5010">MTFLFLKQVFTDTTIYPDYSSVYLPRFTCYRSSPTATSKYTPA</sequence>